<accession>A0A371PU70</accession>
<sequence>MIQLRTIASRTHSVSGGRVARGFHGGIVPLRTEVASDHRVNNPVGKRGKPFVKKLAISLSSAALSGIVAFSLAPPALAESTHAGRAGAPTTVSADAGRPVAAAYTRAQKLKRLGQLTGESQVSQTDWFNTRVKWQNGSNKYGFDWNTDGCSGVTDNPVGFHFWESCARHDFGYRNYKKLHAFSHANKKHVDKAFFADMTRQCNGQWGKTSIERKACRKVAKKYYDAVVTLGHL</sequence>
<organism evidence="2 3">
    <name type="scientific">Streptomyces inhibens</name>
    <dbReference type="NCBI Taxonomy" id="2293571"/>
    <lineage>
        <taxon>Bacteria</taxon>
        <taxon>Bacillati</taxon>
        <taxon>Actinomycetota</taxon>
        <taxon>Actinomycetes</taxon>
        <taxon>Kitasatosporales</taxon>
        <taxon>Streptomycetaceae</taxon>
        <taxon>Streptomyces</taxon>
    </lineage>
</organism>
<keyword evidence="1" id="KW-1133">Transmembrane helix</keyword>
<keyword evidence="1" id="KW-0812">Transmembrane</keyword>
<dbReference type="InterPro" id="IPR015141">
    <property type="entry name" value="PLipase_A2_prok/fun"/>
</dbReference>
<reference evidence="2 3" key="1">
    <citation type="submission" date="2018-08" db="EMBL/GenBank/DDBJ databases">
        <title>Streptomyces NEAU-D10 sp. nov., a novel Actinomycete isolated from soil.</title>
        <authorList>
            <person name="Jin L."/>
        </authorList>
    </citation>
    <scope>NUCLEOTIDE SEQUENCE [LARGE SCALE GENOMIC DNA]</scope>
    <source>
        <strain evidence="2 3">NEAU-D10</strain>
    </source>
</reference>
<dbReference type="InterPro" id="IPR036444">
    <property type="entry name" value="PLipase_A2_dom_sf"/>
</dbReference>
<gene>
    <name evidence="2" type="ORF">DY245_34970</name>
</gene>
<dbReference type="GO" id="GO:0004623">
    <property type="term" value="F:phospholipase A2 activity"/>
    <property type="evidence" value="ECO:0007669"/>
    <property type="project" value="InterPro"/>
</dbReference>
<dbReference type="GO" id="GO:0050482">
    <property type="term" value="P:arachidonate secretion"/>
    <property type="evidence" value="ECO:0007669"/>
    <property type="project" value="InterPro"/>
</dbReference>
<dbReference type="Gene3D" id="1.20.90.10">
    <property type="entry name" value="Phospholipase A2 domain"/>
    <property type="match status" value="1"/>
</dbReference>
<name>A0A371PU70_STRIH</name>
<evidence type="ECO:0008006" key="4">
    <source>
        <dbReference type="Google" id="ProtNLM"/>
    </source>
</evidence>
<proteinExistence type="predicted"/>
<dbReference type="GO" id="GO:0006644">
    <property type="term" value="P:phospholipid metabolic process"/>
    <property type="evidence" value="ECO:0007669"/>
    <property type="project" value="InterPro"/>
</dbReference>
<evidence type="ECO:0000313" key="2">
    <source>
        <dbReference type="EMBL" id="REK86007.1"/>
    </source>
</evidence>
<protein>
    <recommendedName>
        <fullName evidence="4">Phospholipase</fullName>
    </recommendedName>
</protein>
<dbReference type="EMBL" id="QUAC01000375">
    <property type="protein sequence ID" value="REK86007.1"/>
    <property type="molecule type" value="Genomic_DNA"/>
</dbReference>
<dbReference type="SUPFAM" id="SSF48619">
    <property type="entry name" value="Phospholipase A2, PLA2"/>
    <property type="match status" value="1"/>
</dbReference>
<evidence type="ECO:0000256" key="1">
    <source>
        <dbReference type="SAM" id="Phobius"/>
    </source>
</evidence>
<keyword evidence="3" id="KW-1185">Reference proteome</keyword>
<dbReference type="Proteomes" id="UP000262477">
    <property type="component" value="Unassembled WGS sequence"/>
</dbReference>
<feature type="transmembrane region" description="Helical" evidence="1">
    <location>
        <begin position="55"/>
        <end position="73"/>
    </location>
</feature>
<dbReference type="AlphaFoldDB" id="A0A371PU70"/>
<dbReference type="Pfam" id="PF09056">
    <property type="entry name" value="Phospholip_A2_3"/>
    <property type="match status" value="1"/>
</dbReference>
<comment type="caution">
    <text evidence="2">The sequence shown here is derived from an EMBL/GenBank/DDBJ whole genome shotgun (WGS) entry which is preliminary data.</text>
</comment>
<keyword evidence="1" id="KW-0472">Membrane</keyword>
<dbReference type="OrthoDB" id="290927at2"/>
<evidence type="ECO:0000313" key="3">
    <source>
        <dbReference type="Proteomes" id="UP000262477"/>
    </source>
</evidence>